<accession>A0ABR5AY39</accession>
<name>A0ABR5AY39_BACBA</name>
<dbReference type="EMBL" id="JXLP01000002">
    <property type="protein sequence ID" value="KIL79658.1"/>
    <property type="molecule type" value="Genomic_DNA"/>
</dbReference>
<evidence type="ECO:0000313" key="1">
    <source>
        <dbReference type="EMBL" id="KIL79658.1"/>
    </source>
</evidence>
<sequence length="40" mass="4722">MSERLLNEKALYSKEQLLVSCLEWRLKEDGAFLISIRQNP</sequence>
<keyword evidence="2" id="KW-1185">Reference proteome</keyword>
<gene>
    <name evidence="1" type="ORF">SD77_2112</name>
</gene>
<organism evidence="1 2">
    <name type="scientific">Bacillus badius</name>
    <dbReference type="NCBI Taxonomy" id="1455"/>
    <lineage>
        <taxon>Bacteria</taxon>
        <taxon>Bacillati</taxon>
        <taxon>Bacillota</taxon>
        <taxon>Bacilli</taxon>
        <taxon>Bacillales</taxon>
        <taxon>Bacillaceae</taxon>
        <taxon>Pseudobacillus</taxon>
    </lineage>
</organism>
<reference evidence="1 2" key="1">
    <citation type="submission" date="2015-01" db="EMBL/GenBank/DDBJ databases">
        <title>Genome Assembly of Bacillus badius MTCC 1458.</title>
        <authorList>
            <person name="Verma A."/>
            <person name="Khatri I."/>
            <person name="Mual P."/>
            <person name="Subramanian S."/>
            <person name="Krishnamurthi S."/>
        </authorList>
    </citation>
    <scope>NUCLEOTIDE SEQUENCE [LARGE SCALE GENOMIC DNA]</scope>
    <source>
        <strain evidence="1 2">MTCC 1458</strain>
    </source>
</reference>
<comment type="caution">
    <text evidence="1">The sequence shown here is derived from an EMBL/GenBank/DDBJ whole genome shotgun (WGS) entry which is preliminary data.</text>
</comment>
<proteinExistence type="predicted"/>
<protein>
    <submittedName>
        <fullName evidence="1">Uncharacterized protein</fullName>
    </submittedName>
</protein>
<dbReference type="Proteomes" id="UP000031982">
    <property type="component" value="Unassembled WGS sequence"/>
</dbReference>
<evidence type="ECO:0000313" key="2">
    <source>
        <dbReference type="Proteomes" id="UP000031982"/>
    </source>
</evidence>